<dbReference type="InterPro" id="IPR001314">
    <property type="entry name" value="Peptidase_S1A"/>
</dbReference>
<dbReference type="InterPro" id="IPR018114">
    <property type="entry name" value="TRYPSIN_HIS"/>
</dbReference>
<comment type="similarity">
    <text evidence="1">Belongs to the peptidase S1 family.</text>
</comment>
<keyword evidence="5" id="KW-1015">Disulfide bond</keyword>
<dbReference type="GO" id="GO:0006508">
    <property type="term" value="P:proteolysis"/>
    <property type="evidence" value="ECO:0007669"/>
    <property type="project" value="UniProtKB-KW"/>
</dbReference>
<dbReference type="FunFam" id="2.40.10.10:FF:000068">
    <property type="entry name" value="transmembrane protease serine 2"/>
    <property type="match status" value="1"/>
</dbReference>
<dbReference type="InterPro" id="IPR043504">
    <property type="entry name" value="Peptidase_S1_PA_chymotrypsin"/>
</dbReference>
<protein>
    <submittedName>
        <fullName evidence="7">Trypsin</fullName>
    </submittedName>
</protein>
<feature type="domain" description="Peptidase S1" evidence="6">
    <location>
        <begin position="22"/>
        <end position="194"/>
    </location>
</feature>
<evidence type="ECO:0000256" key="2">
    <source>
        <dbReference type="ARBA" id="ARBA00022670"/>
    </source>
</evidence>
<evidence type="ECO:0000256" key="4">
    <source>
        <dbReference type="ARBA" id="ARBA00022825"/>
    </source>
</evidence>
<accession>A0AAW1L640</accession>
<gene>
    <name evidence="7" type="ORF">QE152_g17934</name>
</gene>
<evidence type="ECO:0000313" key="8">
    <source>
        <dbReference type="Proteomes" id="UP001458880"/>
    </source>
</evidence>
<dbReference type="PANTHER" id="PTHR24276">
    <property type="entry name" value="POLYSERASE-RELATED"/>
    <property type="match status" value="1"/>
</dbReference>
<evidence type="ECO:0000256" key="5">
    <source>
        <dbReference type="ARBA" id="ARBA00023157"/>
    </source>
</evidence>
<name>A0AAW1L640_POPJA</name>
<keyword evidence="4" id="KW-0720">Serine protease</keyword>
<dbReference type="PANTHER" id="PTHR24276:SF98">
    <property type="entry name" value="FI18310P1-RELATED"/>
    <property type="match status" value="1"/>
</dbReference>
<evidence type="ECO:0000256" key="1">
    <source>
        <dbReference type="ARBA" id="ARBA00007664"/>
    </source>
</evidence>
<dbReference type="EMBL" id="JASPKY010000169">
    <property type="protein sequence ID" value="KAK9728576.1"/>
    <property type="molecule type" value="Genomic_DNA"/>
</dbReference>
<dbReference type="Gene3D" id="2.40.10.10">
    <property type="entry name" value="Trypsin-like serine proteases"/>
    <property type="match status" value="1"/>
</dbReference>
<evidence type="ECO:0000313" key="7">
    <source>
        <dbReference type="EMBL" id="KAK9728576.1"/>
    </source>
</evidence>
<sequence length="200" mass="22575">MQWIIFYLSFSTIYAKQLDMRIVGGKETTIEKVPYLVLVICPNIFITTSCGGVLLNKNTVVTAAHCVLTCSKYDLILIAGSTTVDLKYGHKINSIKIHPKYHEMDNDIAILCLTFNLKYSERIQPISIANQLYPEGTNAMVSGWGDTSDDHDKQKIKLRIVNVKLINNHYCKWMDPLLTERQMCTANDGYGPCRVSITHG</sequence>
<evidence type="ECO:0000256" key="3">
    <source>
        <dbReference type="ARBA" id="ARBA00022801"/>
    </source>
</evidence>
<dbReference type="PRINTS" id="PR00722">
    <property type="entry name" value="CHYMOTRYPSIN"/>
</dbReference>
<keyword evidence="2" id="KW-0645">Protease</keyword>
<organism evidence="7 8">
    <name type="scientific">Popillia japonica</name>
    <name type="common">Japanese beetle</name>
    <dbReference type="NCBI Taxonomy" id="7064"/>
    <lineage>
        <taxon>Eukaryota</taxon>
        <taxon>Metazoa</taxon>
        <taxon>Ecdysozoa</taxon>
        <taxon>Arthropoda</taxon>
        <taxon>Hexapoda</taxon>
        <taxon>Insecta</taxon>
        <taxon>Pterygota</taxon>
        <taxon>Neoptera</taxon>
        <taxon>Endopterygota</taxon>
        <taxon>Coleoptera</taxon>
        <taxon>Polyphaga</taxon>
        <taxon>Scarabaeiformia</taxon>
        <taxon>Scarabaeidae</taxon>
        <taxon>Rutelinae</taxon>
        <taxon>Popillia</taxon>
    </lineage>
</organism>
<keyword evidence="8" id="KW-1185">Reference proteome</keyword>
<dbReference type="SUPFAM" id="SSF50494">
    <property type="entry name" value="Trypsin-like serine proteases"/>
    <property type="match status" value="1"/>
</dbReference>
<dbReference type="Proteomes" id="UP001458880">
    <property type="component" value="Unassembled WGS sequence"/>
</dbReference>
<dbReference type="PROSITE" id="PS00134">
    <property type="entry name" value="TRYPSIN_HIS"/>
    <property type="match status" value="1"/>
</dbReference>
<dbReference type="InterPro" id="IPR050430">
    <property type="entry name" value="Peptidase_S1"/>
</dbReference>
<dbReference type="CDD" id="cd00190">
    <property type="entry name" value="Tryp_SPc"/>
    <property type="match status" value="1"/>
</dbReference>
<dbReference type="GO" id="GO:0004252">
    <property type="term" value="F:serine-type endopeptidase activity"/>
    <property type="evidence" value="ECO:0007669"/>
    <property type="project" value="InterPro"/>
</dbReference>
<dbReference type="PROSITE" id="PS50240">
    <property type="entry name" value="TRYPSIN_DOM"/>
    <property type="match status" value="1"/>
</dbReference>
<dbReference type="Pfam" id="PF00089">
    <property type="entry name" value="Trypsin"/>
    <property type="match status" value="1"/>
</dbReference>
<dbReference type="InterPro" id="IPR009003">
    <property type="entry name" value="Peptidase_S1_PA"/>
</dbReference>
<comment type="caution">
    <text evidence="7">The sequence shown here is derived from an EMBL/GenBank/DDBJ whole genome shotgun (WGS) entry which is preliminary data.</text>
</comment>
<dbReference type="InterPro" id="IPR001254">
    <property type="entry name" value="Trypsin_dom"/>
</dbReference>
<proteinExistence type="inferred from homology"/>
<keyword evidence="3" id="KW-0378">Hydrolase</keyword>
<dbReference type="AlphaFoldDB" id="A0AAW1L640"/>
<dbReference type="SMART" id="SM00020">
    <property type="entry name" value="Tryp_SPc"/>
    <property type="match status" value="1"/>
</dbReference>
<reference evidence="7 8" key="1">
    <citation type="journal article" date="2024" name="BMC Genomics">
        <title>De novo assembly and annotation of Popillia japonica's genome with initial clues to its potential as an invasive pest.</title>
        <authorList>
            <person name="Cucini C."/>
            <person name="Boschi S."/>
            <person name="Funari R."/>
            <person name="Cardaioli E."/>
            <person name="Iannotti N."/>
            <person name="Marturano G."/>
            <person name="Paoli F."/>
            <person name="Bruttini M."/>
            <person name="Carapelli A."/>
            <person name="Frati F."/>
            <person name="Nardi F."/>
        </authorList>
    </citation>
    <scope>NUCLEOTIDE SEQUENCE [LARGE SCALE GENOMIC DNA]</scope>
    <source>
        <strain evidence="7">DMR45628</strain>
    </source>
</reference>
<evidence type="ECO:0000259" key="6">
    <source>
        <dbReference type="PROSITE" id="PS50240"/>
    </source>
</evidence>